<protein>
    <recommendedName>
        <fullName evidence="6">MIF4G domain-containing protein</fullName>
    </recommendedName>
</protein>
<dbReference type="Pfam" id="PF09090">
    <property type="entry name" value="MIF4G_like_2"/>
    <property type="match status" value="1"/>
</dbReference>
<evidence type="ECO:0000313" key="4">
    <source>
        <dbReference type="EMBL" id="TKA81136.1"/>
    </source>
</evidence>
<keyword evidence="5" id="KW-1185">Reference proteome</keyword>
<dbReference type="FunFam" id="1.25.40.180:FF:000045">
    <property type="entry name" value="snRNA cap binding complex subunit (Gcr3), putative"/>
    <property type="match status" value="1"/>
</dbReference>
<dbReference type="STRING" id="329884.A0A4U0XXD8"/>
<dbReference type="InterPro" id="IPR027159">
    <property type="entry name" value="CBP80"/>
</dbReference>
<feature type="region of interest" description="Disordered" evidence="1">
    <location>
        <begin position="1"/>
        <end position="59"/>
    </location>
</feature>
<dbReference type="PANTHER" id="PTHR12412">
    <property type="entry name" value="CAP BINDING PROTEIN"/>
    <property type="match status" value="1"/>
</dbReference>
<dbReference type="SUPFAM" id="SSF48371">
    <property type="entry name" value="ARM repeat"/>
    <property type="match status" value="3"/>
</dbReference>
<sequence length="820" mass="92443">MADVDTRRDFGGGGGFRQNGGGGRGYGGNKRKRGREDDEFEQGRPDRRPRQSEAPPGTRLRRALLEIGDDPLRLPQEVAQNAAKLASENYEDEYVRDTFCTIVLMLAIEQPFKIPMIAGVVQYANVDNSEVAKDIISRAGPQLQEYLDGGQWREFKLMLRLIACLSPLYEEDGVLPVLDELFNRAVDLQTASQEDALGLELVKIILLTIPYLLAVNGDAELQQAASELLGRTEIIASAQNPLEPLVDPYPDTNAQDERPMACASVISLLQRQLQDEESNGWPLKCIPRVYDPSFKQTNTDADAPEETNGNGEEKITSKHAFPPSPFQIESVPPTSNIAACLLRDAILDTINVLDFNRIATARFLNDIDCYWAPDTFVKRSTAFDKLRDMPAGKPTWKPEDVAIDAIFSQIFQLPTPEHRLVYYHSLITESCKISPGAIAPSLGRAIRFLFRGVDSMDMELAYRFMDWFGHHLSNFEFRWKWAEWIPDLELSTLSPKKAFIIGTLEKEIQLSFAKRVRDTLPADYHPLIPQSKENEVPEFKYNNDTTPYAKEGREVLQMLRKKAPEDDIQAVLDTVNQQALAHGNHDPLVPSTDIYMTSILSIGSKSLSHVLSTIDRCKERLLAVGTQSELARRQIITSVVDFWADHPGTAVNIVDKLLNYMILTPMAVIQWALQGRMDRGRALASLQVYELVSITMFKVTNRVRQVLRERNNMALPYKQRQQIDEALPRERQGMRDLFAAIEDAVAGVAAGAQDEMVERYEDGDQEAEMVKMWGQKWLRVWRRKAAVEEAVVGEAVIGPLEEPVALRRRCEAEDDMDQVA</sequence>
<evidence type="ECO:0000256" key="1">
    <source>
        <dbReference type="SAM" id="MobiDB-lite"/>
    </source>
</evidence>
<comment type="caution">
    <text evidence="4">The sequence shown here is derived from an EMBL/GenBank/DDBJ whole genome shotgun (WGS) entry which is preliminary data.</text>
</comment>
<dbReference type="Pfam" id="PF09088">
    <property type="entry name" value="MIF4G_like"/>
    <property type="match status" value="1"/>
</dbReference>
<dbReference type="FunFam" id="1.25.40.180:FF:000035">
    <property type="entry name" value="snRNA cap binding complex subunit (Gcr3)"/>
    <property type="match status" value="1"/>
</dbReference>
<proteinExistence type="predicted"/>
<dbReference type="EMBL" id="NAJQ01000057">
    <property type="protein sequence ID" value="TKA81136.1"/>
    <property type="molecule type" value="Genomic_DNA"/>
</dbReference>
<evidence type="ECO:0008006" key="6">
    <source>
        <dbReference type="Google" id="ProtNLM"/>
    </source>
</evidence>
<name>A0A4U0XXD8_9PEZI</name>
<dbReference type="GO" id="GO:0003729">
    <property type="term" value="F:mRNA binding"/>
    <property type="evidence" value="ECO:0007669"/>
    <property type="project" value="TreeGrafter"/>
</dbReference>
<dbReference type="GO" id="GO:0000184">
    <property type="term" value="P:nuclear-transcribed mRNA catabolic process, nonsense-mediated decay"/>
    <property type="evidence" value="ECO:0007669"/>
    <property type="project" value="TreeGrafter"/>
</dbReference>
<evidence type="ECO:0000313" key="5">
    <source>
        <dbReference type="Proteomes" id="UP000309340"/>
    </source>
</evidence>
<dbReference type="GO" id="GO:0005846">
    <property type="term" value="C:nuclear cap binding complex"/>
    <property type="evidence" value="ECO:0007669"/>
    <property type="project" value="InterPro"/>
</dbReference>
<accession>A0A4U0XXD8</accession>
<dbReference type="Proteomes" id="UP000309340">
    <property type="component" value="Unassembled WGS sequence"/>
</dbReference>
<organism evidence="4 5">
    <name type="scientific">Friedmanniomyces simplex</name>
    <dbReference type="NCBI Taxonomy" id="329884"/>
    <lineage>
        <taxon>Eukaryota</taxon>
        <taxon>Fungi</taxon>
        <taxon>Dikarya</taxon>
        <taxon>Ascomycota</taxon>
        <taxon>Pezizomycotina</taxon>
        <taxon>Dothideomycetes</taxon>
        <taxon>Dothideomycetidae</taxon>
        <taxon>Mycosphaerellales</taxon>
        <taxon>Teratosphaeriaceae</taxon>
        <taxon>Friedmanniomyces</taxon>
    </lineage>
</organism>
<reference evidence="4 5" key="1">
    <citation type="submission" date="2017-03" db="EMBL/GenBank/DDBJ databases">
        <title>Genomes of endolithic fungi from Antarctica.</title>
        <authorList>
            <person name="Coleine C."/>
            <person name="Masonjones S."/>
            <person name="Stajich J.E."/>
        </authorList>
    </citation>
    <scope>NUCLEOTIDE SEQUENCE [LARGE SCALE GENOMIC DNA]</scope>
    <source>
        <strain evidence="4 5">CCFEE 5184</strain>
    </source>
</reference>
<evidence type="ECO:0000259" key="3">
    <source>
        <dbReference type="Pfam" id="PF09090"/>
    </source>
</evidence>
<feature type="compositionally biased region" description="Gly residues" evidence="1">
    <location>
        <begin position="11"/>
        <end position="28"/>
    </location>
</feature>
<dbReference type="InterPro" id="IPR016024">
    <property type="entry name" value="ARM-type_fold"/>
</dbReference>
<dbReference type="GO" id="GO:0006406">
    <property type="term" value="P:mRNA export from nucleus"/>
    <property type="evidence" value="ECO:0007669"/>
    <property type="project" value="InterPro"/>
</dbReference>
<dbReference type="GO" id="GO:0000339">
    <property type="term" value="F:RNA cap binding"/>
    <property type="evidence" value="ECO:0007669"/>
    <property type="project" value="InterPro"/>
</dbReference>
<dbReference type="GO" id="GO:0005634">
    <property type="term" value="C:nucleus"/>
    <property type="evidence" value="ECO:0007669"/>
    <property type="project" value="TreeGrafter"/>
</dbReference>
<dbReference type="OrthoDB" id="10252707at2759"/>
<evidence type="ECO:0000259" key="2">
    <source>
        <dbReference type="Pfam" id="PF09088"/>
    </source>
</evidence>
<dbReference type="Gene3D" id="1.25.40.180">
    <property type="match status" value="3"/>
</dbReference>
<feature type="domain" description="MIF4G-like type 2" evidence="3">
    <location>
        <begin position="539"/>
        <end position="789"/>
    </location>
</feature>
<dbReference type="AlphaFoldDB" id="A0A4U0XXD8"/>
<dbReference type="InterPro" id="IPR015174">
    <property type="entry name" value="MIF4G-like_typ-2"/>
</dbReference>
<dbReference type="InterPro" id="IPR015172">
    <property type="entry name" value="MIF4G-like_typ-1"/>
</dbReference>
<feature type="compositionally biased region" description="Basic and acidic residues" evidence="1">
    <location>
        <begin position="1"/>
        <end position="10"/>
    </location>
</feature>
<dbReference type="PANTHER" id="PTHR12412:SF2">
    <property type="entry name" value="NUCLEAR CAP-BINDING PROTEIN SUBUNIT 1"/>
    <property type="match status" value="1"/>
</dbReference>
<feature type="domain" description="MIF4G-like type 1" evidence="2">
    <location>
        <begin position="332"/>
        <end position="521"/>
    </location>
</feature>
<gene>
    <name evidence="4" type="ORF">B0A55_01641</name>
</gene>
<feature type="region of interest" description="Disordered" evidence="1">
    <location>
        <begin position="295"/>
        <end position="323"/>
    </location>
</feature>
<feature type="compositionally biased region" description="Basic and acidic residues" evidence="1">
    <location>
        <begin position="41"/>
        <end position="51"/>
    </location>
</feature>